<accession>F0V380</accession>
<evidence type="ECO:0000313" key="2">
    <source>
        <dbReference type="Proteomes" id="UP000008645"/>
    </source>
</evidence>
<sequence>MFNYAGGGEASNSYFSKNYFSNEKQVVDLEKTGDISGF</sequence>
<dbReference type="KEGG" id="msk:MSUIS_02090"/>
<proteinExistence type="predicted"/>
<reference evidence="1 2" key="1">
    <citation type="journal article" date="2011" name="J. Bacteriol.">
        <title>Complete genome sequence of the hemotrophic Mycoplasma suis strain KI3806.</title>
        <authorList>
            <person name="Oehlerking J."/>
            <person name="Kube M."/>
            <person name="Felder K.M."/>
            <person name="Matter D."/>
            <person name="Wittenbrink M.M."/>
            <person name="Schwarzenbach S."/>
            <person name="Kramer M.M."/>
            <person name="Hoelzle K."/>
            <person name="Hoelzle L.E."/>
        </authorList>
    </citation>
    <scope>NUCLEOTIDE SEQUENCE [LARGE SCALE GENOMIC DNA]</scope>
    <source>
        <strain evidence="2">KI_3806</strain>
    </source>
</reference>
<gene>
    <name evidence="1" type="ORF">MSUIS_02090</name>
</gene>
<evidence type="ECO:0000313" key="1">
    <source>
        <dbReference type="EMBL" id="CBZ40302.1"/>
    </source>
</evidence>
<dbReference type="HOGENOM" id="CLU_3330463_0_0_14"/>
<organism evidence="1 2">
    <name type="scientific">Mycoplasma suis (strain KI_3806)</name>
    <dbReference type="NCBI Taxonomy" id="708248"/>
    <lineage>
        <taxon>Bacteria</taxon>
        <taxon>Bacillati</taxon>
        <taxon>Mycoplasmatota</taxon>
        <taxon>Mollicutes</taxon>
        <taxon>Mycoplasmataceae</taxon>
        <taxon>Mycoplasma</taxon>
    </lineage>
</organism>
<protein>
    <submittedName>
        <fullName evidence="1">Uncharacterized protein</fullName>
    </submittedName>
</protein>
<dbReference type="AlphaFoldDB" id="F0V380"/>
<dbReference type="Proteomes" id="UP000008645">
    <property type="component" value="Chromosome"/>
</dbReference>
<name>F0V380_MYCS3</name>
<dbReference type="EMBL" id="FQ790233">
    <property type="protein sequence ID" value="CBZ40302.1"/>
    <property type="molecule type" value="Genomic_DNA"/>
</dbReference>